<accession>A0AA38J5T3</accession>
<dbReference type="InterPro" id="IPR051022">
    <property type="entry name" value="Notch_Cell-Fate_Det"/>
</dbReference>
<dbReference type="FunFam" id="2.10.25.10:FF:000004">
    <property type="entry name" value="Neurogenic locus notch 1"/>
    <property type="match status" value="2"/>
</dbReference>
<organism evidence="14 15">
    <name type="scientific">Zophobas morio</name>
    <dbReference type="NCBI Taxonomy" id="2755281"/>
    <lineage>
        <taxon>Eukaryota</taxon>
        <taxon>Metazoa</taxon>
        <taxon>Ecdysozoa</taxon>
        <taxon>Arthropoda</taxon>
        <taxon>Hexapoda</taxon>
        <taxon>Insecta</taxon>
        <taxon>Pterygota</taxon>
        <taxon>Neoptera</taxon>
        <taxon>Endopterygota</taxon>
        <taxon>Coleoptera</taxon>
        <taxon>Polyphaga</taxon>
        <taxon>Cucujiformia</taxon>
        <taxon>Tenebrionidae</taxon>
        <taxon>Zophobas</taxon>
    </lineage>
</organism>
<evidence type="ECO:0000256" key="3">
    <source>
        <dbReference type="ARBA" id="ARBA00022692"/>
    </source>
</evidence>
<evidence type="ECO:0000256" key="5">
    <source>
        <dbReference type="ARBA" id="ARBA00022737"/>
    </source>
</evidence>
<dbReference type="InterPro" id="IPR000742">
    <property type="entry name" value="EGF"/>
</dbReference>
<feature type="disulfide bond" evidence="10">
    <location>
        <begin position="903"/>
        <end position="912"/>
    </location>
</feature>
<dbReference type="InterPro" id="IPR013032">
    <property type="entry name" value="EGF-like_CS"/>
</dbReference>
<dbReference type="FunFam" id="2.10.25.10:FF:000321">
    <property type="entry name" value="Protein delta homolog 1"/>
    <property type="match status" value="1"/>
</dbReference>
<evidence type="ECO:0000256" key="6">
    <source>
        <dbReference type="ARBA" id="ARBA00022989"/>
    </source>
</evidence>
<feature type="disulfide bond" evidence="10">
    <location>
        <begin position="600"/>
        <end position="609"/>
    </location>
</feature>
<evidence type="ECO:0000313" key="15">
    <source>
        <dbReference type="Proteomes" id="UP001168821"/>
    </source>
</evidence>
<feature type="domain" description="EGF-like" evidence="13">
    <location>
        <begin position="326"/>
        <end position="363"/>
    </location>
</feature>
<dbReference type="FunFam" id="2.10.25.10:FF:000039">
    <property type="entry name" value="Crumbs cell polarity complex component 1"/>
    <property type="match status" value="1"/>
</dbReference>
<feature type="domain" description="EGF-like" evidence="13">
    <location>
        <begin position="532"/>
        <end position="571"/>
    </location>
</feature>
<gene>
    <name evidence="14" type="ORF">Zmor_000300</name>
</gene>
<dbReference type="CDD" id="cd00054">
    <property type="entry name" value="EGF_CA"/>
    <property type="match status" value="14"/>
</dbReference>
<dbReference type="FunFam" id="2.10.25.10:FF:000006">
    <property type="entry name" value="Versican core protein-like isoform 1"/>
    <property type="match status" value="1"/>
</dbReference>
<feature type="domain" description="EGF-like" evidence="13">
    <location>
        <begin position="245"/>
        <end position="284"/>
    </location>
</feature>
<feature type="disulfide bond" evidence="10">
    <location>
        <begin position="232"/>
        <end position="241"/>
    </location>
</feature>
<feature type="domain" description="EGF-like" evidence="13">
    <location>
        <begin position="443"/>
        <end position="481"/>
    </location>
</feature>
<dbReference type="InterPro" id="IPR001881">
    <property type="entry name" value="EGF-like_Ca-bd_dom"/>
</dbReference>
<feature type="domain" description="EGF-like" evidence="13">
    <location>
        <begin position="365"/>
        <end position="401"/>
    </location>
</feature>
<evidence type="ECO:0000256" key="10">
    <source>
        <dbReference type="PROSITE-ProRule" id="PRU00076"/>
    </source>
</evidence>
<feature type="domain" description="EGF-like" evidence="13">
    <location>
        <begin position="403"/>
        <end position="439"/>
    </location>
</feature>
<feature type="disulfide bond" evidence="10">
    <location>
        <begin position="947"/>
        <end position="956"/>
    </location>
</feature>
<dbReference type="PROSITE" id="PS50025">
    <property type="entry name" value="LAM_G_DOMAIN"/>
    <property type="match status" value="1"/>
</dbReference>
<keyword evidence="2 10" id="KW-0245">EGF-like domain</keyword>
<feature type="domain" description="EGF-like" evidence="13">
    <location>
        <begin position="962"/>
        <end position="992"/>
    </location>
</feature>
<dbReference type="InterPro" id="IPR018097">
    <property type="entry name" value="EGF_Ca-bd_CS"/>
</dbReference>
<dbReference type="PRINTS" id="PR00010">
    <property type="entry name" value="EGFBLOOD"/>
</dbReference>
<dbReference type="GO" id="GO:0016020">
    <property type="term" value="C:membrane"/>
    <property type="evidence" value="ECO:0007669"/>
    <property type="project" value="UniProtKB-SubCell"/>
</dbReference>
<dbReference type="FunFam" id="2.10.25.10:FF:000031">
    <property type="entry name" value="neurogenic locus notch homolog protein 3"/>
    <property type="match status" value="2"/>
</dbReference>
<dbReference type="Proteomes" id="UP001168821">
    <property type="component" value="Unassembled WGS sequence"/>
</dbReference>
<dbReference type="Pfam" id="PF12661">
    <property type="entry name" value="hEGF"/>
    <property type="match status" value="2"/>
</dbReference>
<feature type="domain" description="EGF-like" evidence="13">
    <location>
        <begin position="839"/>
        <end position="875"/>
    </location>
</feature>
<dbReference type="EMBL" id="JALNTZ010000001">
    <property type="protein sequence ID" value="KAJ3664754.1"/>
    <property type="molecule type" value="Genomic_DNA"/>
</dbReference>
<feature type="domain" description="EGF-like" evidence="13">
    <location>
        <begin position="727"/>
        <end position="765"/>
    </location>
</feature>
<feature type="domain" description="EGF-like" evidence="13">
    <location>
        <begin position="206"/>
        <end position="242"/>
    </location>
</feature>
<feature type="domain" description="EGF-like" evidence="13">
    <location>
        <begin position="803"/>
        <end position="837"/>
    </location>
</feature>
<feature type="domain" description="EGF-like" evidence="13">
    <location>
        <begin position="289"/>
        <end position="324"/>
    </location>
</feature>
<dbReference type="GO" id="GO:0009653">
    <property type="term" value="P:anatomical structure morphogenesis"/>
    <property type="evidence" value="ECO:0007669"/>
    <property type="project" value="UniProtKB-ARBA"/>
</dbReference>
<comment type="subcellular location">
    <subcellularLocation>
        <location evidence="1">Membrane</location>
        <topology evidence="1">Single-pass type I membrane protein</topology>
    </subcellularLocation>
</comment>
<feature type="disulfide bond" evidence="10">
    <location>
        <begin position="274"/>
        <end position="283"/>
    </location>
</feature>
<evidence type="ECO:0000259" key="13">
    <source>
        <dbReference type="PROSITE" id="PS50026"/>
    </source>
</evidence>
<dbReference type="PROSITE" id="PS01187">
    <property type="entry name" value="EGF_CA"/>
    <property type="match status" value="7"/>
</dbReference>
<dbReference type="SMART" id="SM00179">
    <property type="entry name" value="EGF_CA"/>
    <property type="match status" value="18"/>
</dbReference>
<feature type="disulfide bond" evidence="10">
    <location>
        <begin position="520"/>
        <end position="529"/>
    </location>
</feature>
<dbReference type="FunFam" id="2.10.25.10:FF:000125">
    <property type="entry name" value="Neurogenic locus notch protein-like"/>
    <property type="match status" value="1"/>
</dbReference>
<feature type="domain" description="EGF-like" evidence="13">
    <location>
        <begin position="650"/>
        <end position="686"/>
    </location>
</feature>
<feature type="disulfide bond" evidence="10">
    <location>
        <begin position="429"/>
        <end position="438"/>
    </location>
</feature>
<protein>
    <recommendedName>
        <fullName evidence="16">Protein crumbs</fullName>
    </recommendedName>
</protein>
<dbReference type="SUPFAM" id="SSF49899">
    <property type="entry name" value="Concanavalin A-like lectins/glucanases"/>
    <property type="match status" value="1"/>
</dbReference>
<dbReference type="CDD" id="cd00110">
    <property type="entry name" value="LamG"/>
    <property type="match status" value="1"/>
</dbReference>
<evidence type="ECO:0000256" key="2">
    <source>
        <dbReference type="ARBA" id="ARBA00022536"/>
    </source>
</evidence>
<evidence type="ECO:0000256" key="8">
    <source>
        <dbReference type="ARBA" id="ARBA00023157"/>
    </source>
</evidence>
<evidence type="ECO:0000256" key="11">
    <source>
        <dbReference type="SAM" id="Phobius"/>
    </source>
</evidence>
<dbReference type="SUPFAM" id="SSF57184">
    <property type="entry name" value="Growth factor receptor domain"/>
    <property type="match status" value="2"/>
</dbReference>
<dbReference type="PROSITE" id="PS01186">
    <property type="entry name" value="EGF_2"/>
    <property type="match status" value="11"/>
</dbReference>
<feature type="disulfide bond" evidence="10">
    <location>
        <begin position="676"/>
        <end position="685"/>
    </location>
</feature>
<feature type="domain" description="EGF-like" evidence="13">
    <location>
        <begin position="877"/>
        <end position="913"/>
    </location>
</feature>
<evidence type="ECO:0000259" key="12">
    <source>
        <dbReference type="PROSITE" id="PS50025"/>
    </source>
</evidence>
<reference evidence="14" key="1">
    <citation type="journal article" date="2023" name="G3 (Bethesda)">
        <title>Whole genome assemblies of Zophobas morio and Tenebrio molitor.</title>
        <authorList>
            <person name="Kaur S."/>
            <person name="Stinson S.A."/>
            <person name="diCenzo G.C."/>
        </authorList>
    </citation>
    <scope>NUCLEOTIDE SEQUENCE</scope>
    <source>
        <strain evidence="14">QUZm001</strain>
    </source>
</reference>
<keyword evidence="7 11" id="KW-0472">Membrane</keyword>
<evidence type="ECO:0000313" key="14">
    <source>
        <dbReference type="EMBL" id="KAJ3664754.1"/>
    </source>
</evidence>
<dbReference type="FunFam" id="2.10.25.10:FF:000575">
    <property type="entry name" value="Crumbs, isoform C"/>
    <property type="match status" value="1"/>
</dbReference>
<dbReference type="InterPro" id="IPR009030">
    <property type="entry name" value="Growth_fac_rcpt_cys_sf"/>
</dbReference>
<feature type="transmembrane region" description="Helical" evidence="11">
    <location>
        <begin position="1129"/>
        <end position="1152"/>
    </location>
</feature>
<feature type="disulfide bond" evidence="10">
    <location>
        <begin position="982"/>
        <end position="991"/>
    </location>
</feature>
<sequence>MNLKTWRLEAISVVLAVCYLGSTHTLSLAPSIQPEAYFNGTSYLRLQTTISLKRQTGLSFRTCSGGTLFKQQQNDDYFELYVNSEGVLFSAKTAGQQFGAKIQGNFLNNKWHVVVLHYELGNLTLRVDNERRLIANSTFQSELLTSPGLYNEGASVLLVGKQFNGCILEGPSLVFDETVILYNYNVRFEKCPIPDDSCIPKENLQGYDSCTNEPCMRRGTCHNSQNGYTCSCLPRYTGKNCEFEMSNPCDKSPPVCKNGASCTFDNSGEYTCRCPPNFTGKNCEQEVIVHPQCQHNPCQNGGTCTFNGDIECLCLPGFFGPRCESNIDECKPNPCKNGGVCHDGLNNFTCDCSRTGYTGRLCEVDINECSKSPCLNHGTCFNVYGGYMCQCPPGYGGSHCQNSLNECMSQPCLNHGLCIDNVEGFLCRCPPGFGGERCEAEDRQILCDPNKCHPQADCVESGNTFGCVCKPEYPGSYPNCSVDGICVNNPCKNGGTCTPWNGCQSGQVCVDLVNHYECRCPVGYTGDNCTLDADPCSKEPCLNGGICEMMTDHTHGFVCLCPKNFTGDRCHMDVDECQDRPGICNEGICQNTVGSFQCYCRPGYTGERCNLDFDECLSMPCQNDATCLNKINNYECVCPPGYEGKDCSFNINECEPMPCTSGSTCIDGINQFTCICLPGLTGKICDINIDDCASSPCLNGAECIDGLNSYTCNCTDTGYMGIHCEMNIDDCVGSPCENGADCVDLVKDYQCTCYPGYAGIYIGCLNEIRIGGLLLPFFPTDELSLKNHYFELDSSIKPEIGCILCYPSDCFNDGVCIHPNDTYKCNCTKGYTADDCSVDINECENNKCENNATCIDLIGEYDCKCEPGFDGIYCEHDIDECLSNPCRHGGTCNNGIGTFKCECPEGYAGKQCEAPILITCDNKPCKEGATCLTGPNETTGNNFTCFCTDGMEGPLCDTPFCLRQHCEHGSCNTTNEKPYCHCVRGYDGKFCERDIDDCDTPTGNPCQNGGVCLDGINRYDCNCSGTGYYGLLCEMDINECQNSENPCGSQGKCENLPGTYRCSCDDKNKCGHFCELDNPCEHVKPCVEGVCVPLCTDKADYICQCKDNYTGKNCNEYKVAASQMDHVNVLYIVIPIVLILSVGIAIGLAVLVNIARSKRATRGTYSPSAQEFCNPRVELDHVLKPPPEERLI</sequence>
<dbReference type="FunFam" id="2.10.25.10:FF:000472">
    <property type="entry name" value="Uncharacterized protein, isoform A"/>
    <property type="match status" value="1"/>
</dbReference>
<feature type="domain" description="EGF-like" evidence="13">
    <location>
        <begin position="612"/>
        <end position="648"/>
    </location>
</feature>
<dbReference type="PROSITE" id="PS50026">
    <property type="entry name" value="EGF_3"/>
    <property type="match status" value="22"/>
</dbReference>
<dbReference type="Gene3D" id="2.10.25.10">
    <property type="entry name" value="Laminin"/>
    <property type="match status" value="21"/>
</dbReference>
<feature type="domain" description="EGF-like" evidence="13">
    <location>
        <begin position="916"/>
        <end position="957"/>
    </location>
</feature>
<evidence type="ECO:0000256" key="7">
    <source>
        <dbReference type="ARBA" id="ARBA00023136"/>
    </source>
</evidence>
<feature type="disulfide bond" evidence="10">
    <location>
        <begin position="561"/>
        <end position="570"/>
    </location>
</feature>
<evidence type="ECO:0000256" key="1">
    <source>
        <dbReference type="ARBA" id="ARBA00004479"/>
    </source>
</evidence>
<dbReference type="AlphaFoldDB" id="A0AA38J5T3"/>
<dbReference type="FunFam" id="2.10.25.10:FF:000123">
    <property type="entry name" value="Crumbs homolog 1 (Drosophila)"/>
    <property type="match status" value="1"/>
</dbReference>
<evidence type="ECO:0000256" key="4">
    <source>
        <dbReference type="ARBA" id="ARBA00022729"/>
    </source>
</evidence>
<dbReference type="PANTHER" id="PTHR24049">
    <property type="entry name" value="CRUMBS FAMILY MEMBER"/>
    <property type="match status" value="1"/>
</dbReference>
<proteinExistence type="predicted"/>
<dbReference type="InterPro" id="IPR001791">
    <property type="entry name" value="Laminin_G"/>
</dbReference>
<keyword evidence="15" id="KW-1185">Reference proteome</keyword>
<feature type="domain" description="Laminin G" evidence="12">
    <location>
        <begin position="33"/>
        <end position="198"/>
    </location>
</feature>
<dbReference type="Pfam" id="PF02210">
    <property type="entry name" value="Laminin_G_2"/>
    <property type="match status" value="1"/>
</dbReference>
<feature type="disulfide bond" evidence="10">
    <location>
        <begin position="314"/>
        <end position="323"/>
    </location>
</feature>
<dbReference type="PRINTS" id="PR01983">
    <property type="entry name" value="NOTCH"/>
</dbReference>
<keyword evidence="8 10" id="KW-1015">Disulfide bond</keyword>
<feature type="domain" description="EGF-like" evidence="13">
    <location>
        <begin position="994"/>
        <end position="1034"/>
    </location>
</feature>
<dbReference type="FunFam" id="2.10.25.10:FF:000029">
    <property type="entry name" value="neurexin-1 isoform X1"/>
    <property type="match status" value="1"/>
</dbReference>
<dbReference type="FunFam" id="2.10.25.10:FF:000118">
    <property type="entry name" value="protein delta homolog 2"/>
    <property type="match status" value="1"/>
</dbReference>
<keyword evidence="4" id="KW-0732">Signal</keyword>
<keyword evidence="3 11" id="KW-0812">Transmembrane</keyword>
<dbReference type="GO" id="GO:0030855">
    <property type="term" value="P:epithelial cell differentiation"/>
    <property type="evidence" value="ECO:0007669"/>
    <property type="project" value="UniProtKB-ARBA"/>
</dbReference>
<evidence type="ECO:0000256" key="9">
    <source>
        <dbReference type="ARBA" id="ARBA00023180"/>
    </source>
</evidence>
<dbReference type="PROSITE" id="PS00022">
    <property type="entry name" value="EGF_1"/>
    <property type="match status" value="15"/>
</dbReference>
<feature type="disulfide bond" evidence="10">
    <location>
        <begin position="827"/>
        <end position="836"/>
    </location>
</feature>
<feature type="domain" description="EGF-like" evidence="13">
    <location>
        <begin position="493"/>
        <end position="530"/>
    </location>
</feature>
<dbReference type="Pfam" id="PF00008">
    <property type="entry name" value="EGF"/>
    <property type="match status" value="12"/>
</dbReference>
<keyword evidence="5" id="KW-0677">Repeat</keyword>
<dbReference type="SMART" id="SM00181">
    <property type="entry name" value="EGF"/>
    <property type="match status" value="22"/>
</dbReference>
<dbReference type="GO" id="GO:0005509">
    <property type="term" value="F:calcium ion binding"/>
    <property type="evidence" value="ECO:0007669"/>
    <property type="project" value="InterPro"/>
</dbReference>
<name>A0AA38J5T3_9CUCU</name>
<dbReference type="Gene3D" id="2.60.120.200">
    <property type="match status" value="1"/>
</dbReference>
<comment type="caution">
    <text evidence="14">The sequence shown here is derived from an EMBL/GenBank/DDBJ whole genome shotgun (WGS) entry which is preliminary data.</text>
</comment>
<feature type="disulfide bond" evidence="10">
    <location>
        <begin position="391"/>
        <end position="400"/>
    </location>
</feature>
<keyword evidence="6 11" id="KW-1133">Transmembrane helix</keyword>
<feature type="disulfide bond" evidence="10">
    <location>
        <begin position="1105"/>
        <end position="1114"/>
    </location>
</feature>
<evidence type="ECO:0008006" key="16">
    <source>
        <dbReference type="Google" id="ProtNLM"/>
    </source>
</evidence>
<feature type="domain" description="EGF-like" evidence="13">
    <location>
        <begin position="688"/>
        <end position="725"/>
    </location>
</feature>
<feature type="disulfide bond" evidence="10">
    <location>
        <begin position="638"/>
        <end position="647"/>
    </location>
</feature>
<dbReference type="InterPro" id="IPR049883">
    <property type="entry name" value="NOTCH1_EGF-like"/>
</dbReference>
<dbReference type="PROSITE" id="PS00010">
    <property type="entry name" value="ASX_HYDROXYL"/>
    <property type="match status" value="14"/>
</dbReference>
<feature type="domain" description="EGF-like" evidence="13">
    <location>
        <begin position="1036"/>
        <end position="1075"/>
    </location>
</feature>
<feature type="domain" description="EGF-like" evidence="13">
    <location>
        <begin position="1082"/>
        <end position="1115"/>
    </location>
</feature>
<dbReference type="InterPro" id="IPR000152">
    <property type="entry name" value="EGF-type_Asp/Asn_hydroxyl_site"/>
</dbReference>
<dbReference type="InterPro" id="IPR013320">
    <property type="entry name" value="ConA-like_dom_sf"/>
</dbReference>
<feature type="disulfide bond" evidence="10">
    <location>
        <begin position="865"/>
        <end position="874"/>
    </location>
</feature>
<dbReference type="GO" id="GO:0048513">
    <property type="term" value="P:animal organ development"/>
    <property type="evidence" value="ECO:0007669"/>
    <property type="project" value="UniProtKB-ARBA"/>
</dbReference>
<keyword evidence="9" id="KW-0325">Glycoprotein</keyword>
<comment type="caution">
    <text evidence="10">Lacks conserved residue(s) required for the propagation of feature annotation.</text>
</comment>
<feature type="domain" description="EGF-like" evidence="13">
    <location>
        <begin position="573"/>
        <end position="610"/>
    </location>
</feature>
<dbReference type="Pfam" id="PF07645">
    <property type="entry name" value="EGF_CA"/>
    <property type="match status" value="2"/>
</dbReference>
<dbReference type="SUPFAM" id="SSF57196">
    <property type="entry name" value="EGF/Laminin"/>
    <property type="match status" value="13"/>
</dbReference>
<dbReference type="GO" id="GO:0003008">
    <property type="term" value="P:system process"/>
    <property type="evidence" value="ECO:0007669"/>
    <property type="project" value="UniProtKB-ARBA"/>
</dbReference>